<evidence type="ECO:0000256" key="3">
    <source>
        <dbReference type="ARBA" id="ARBA00022692"/>
    </source>
</evidence>
<feature type="transmembrane region" description="Helical" evidence="7">
    <location>
        <begin position="523"/>
        <end position="544"/>
    </location>
</feature>
<feature type="transmembrane region" description="Helical" evidence="7">
    <location>
        <begin position="124"/>
        <end position="142"/>
    </location>
</feature>
<feature type="region of interest" description="Disordered" evidence="6">
    <location>
        <begin position="272"/>
        <end position="320"/>
    </location>
</feature>
<dbReference type="Proteomes" id="UP001305779">
    <property type="component" value="Unassembled WGS sequence"/>
</dbReference>
<keyword evidence="5 7" id="KW-0472">Membrane</keyword>
<protein>
    <recommendedName>
        <fullName evidence="8">Major facilitator superfamily (MFS) profile domain-containing protein</fullName>
    </recommendedName>
</protein>
<dbReference type="SUPFAM" id="SSF103473">
    <property type="entry name" value="MFS general substrate transporter"/>
    <property type="match status" value="1"/>
</dbReference>
<name>A0ABR0EZI6_ZASCE</name>
<dbReference type="InterPro" id="IPR036259">
    <property type="entry name" value="MFS_trans_sf"/>
</dbReference>
<feature type="domain" description="Major facilitator superfamily (MFS) profile" evidence="8">
    <location>
        <begin position="57"/>
        <end position="583"/>
    </location>
</feature>
<evidence type="ECO:0000256" key="5">
    <source>
        <dbReference type="ARBA" id="ARBA00023136"/>
    </source>
</evidence>
<sequence length="647" mass="72106">MPTDARGAGQERSRLEHLLWPGRDPQRSGAAFGNQRTAFRRRAFIDQLEESGFNWQVFAVAASGFFTDSYNLFASNVILPALAFVYWNGPSHDMALAFNLATLGASAVGQLVFGVFADLFGRRALYGIELIIVIISTIGLLQCSPGFTDGNEHTWNIDVWIIFWRTVMGFGIGAEYPLSACIAAEWSSTKSRGRMMSAVFLMQPLGQLCAYGAGLTALRAFGSSKVDIDKLWRYVIGIGAVPTLLALAFRLYMPESGRYTFDVRENIARTQTDTSAALSHPSTQPNTEYDSDTPEPDIPEPNLPEPNVPESSAPTPNIPDSPWNQFDLSELWNYVYHEGHWRYLVGTSVTWLLLDFVFYGLGFNNPSTLAKLWSSQHLQYPDNAPWWLKTTDLLNATIGGEVIINGTFAVNGSIAEPLIHDVLENNMTHAVYTVSIASILGSIFMIMMINHFDRKDMLTGTFVILGFVLIIVCASFKALFHQGAKHIVLIIFWIVISFLFQFGPNTLTFIIPAEVFPTRYRCSFYGIAAAWGKIGAVLVQIVILQQQSISDPNKTSIRWLLLGFAFCMFLGAVFSYTCLPHVQVPNTKTAPEVWLKLGGKSFTKRPPPLVNVPLEELPPPPRRRAKNAEQDEERLQEMEEIPNGHAR</sequence>
<evidence type="ECO:0000313" key="10">
    <source>
        <dbReference type="Proteomes" id="UP001305779"/>
    </source>
</evidence>
<feature type="compositionally biased region" description="Polar residues" evidence="6">
    <location>
        <begin position="272"/>
        <end position="288"/>
    </location>
</feature>
<dbReference type="PANTHER" id="PTHR23511:SF34">
    <property type="entry name" value="SYNAPTIC VESICLE GLYCOPROTEIN 2"/>
    <property type="match status" value="1"/>
</dbReference>
<reference evidence="9 10" key="1">
    <citation type="journal article" date="2023" name="G3 (Bethesda)">
        <title>A chromosome-level genome assembly of Zasmidium syzygii isolated from banana leaves.</title>
        <authorList>
            <person name="van Westerhoven A.C."/>
            <person name="Mehrabi R."/>
            <person name="Talebi R."/>
            <person name="Steentjes M.B.F."/>
            <person name="Corcolon B."/>
            <person name="Chong P.A."/>
            <person name="Kema G.H.J."/>
            <person name="Seidl M.F."/>
        </authorList>
    </citation>
    <scope>NUCLEOTIDE SEQUENCE [LARGE SCALE GENOMIC DNA]</scope>
    <source>
        <strain evidence="9 10">P124</strain>
    </source>
</reference>
<dbReference type="InterPro" id="IPR005828">
    <property type="entry name" value="MFS_sugar_transport-like"/>
</dbReference>
<comment type="subcellular location">
    <subcellularLocation>
        <location evidence="1">Membrane</location>
        <topology evidence="1">Multi-pass membrane protein</topology>
    </subcellularLocation>
</comment>
<feature type="transmembrane region" description="Helical" evidence="7">
    <location>
        <begin position="231"/>
        <end position="252"/>
    </location>
</feature>
<dbReference type="InterPro" id="IPR005829">
    <property type="entry name" value="Sugar_transporter_CS"/>
</dbReference>
<dbReference type="InterPro" id="IPR020846">
    <property type="entry name" value="MFS_dom"/>
</dbReference>
<gene>
    <name evidence="9" type="ORF">PRZ48_000235</name>
</gene>
<feature type="compositionally biased region" description="Acidic residues" evidence="6">
    <location>
        <begin position="289"/>
        <end position="298"/>
    </location>
</feature>
<feature type="transmembrane region" description="Helical" evidence="7">
    <location>
        <begin position="198"/>
        <end position="219"/>
    </location>
</feature>
<feature type="transmembrane region" description="Helical" evidence="7">
    <location>
        <begin position="70"/>
        <end position="89"/>
    </location>
</feature>
<evidence type="ECO:0000313" key="9">
    <source>
        <dbReference type="EMBL" id="KAK4506503.1"/>
    </source>
</evidence>
<comment type="caution">
    <text evidence="9">The sequence shown here is derived from an EMBL/GenBank/DDBJ whole genome shotgun (WGS) entry which is preliminary data.</text>
</comment>
<evidence type="ECO:0000256" key="4">
    <source>
        <dbReference type="ARBA" id="ARBA00022989"/>
    </source>
</evidence>
<feature type="transmembrane region" description="Helical" evidence="7">
    <location>
        <begin position="487"/>
        <end position="511"/>
    </location>
</feature>
<feature type="transmembrane region" description="Helical" evidence="7">
    <location>
        <begin position="458"/>
        <end position="480"/>
    </location>
</feature>
<keyword evidence="3 7" id="KW-0812">Transmembrane</keyword>
<keyword evidence="4 7" id="KW-1133">Transmembrane helix</keyword>
<feature type="transmembrane region" description="Helical" evidence="7">
    <location>
        <begin position="95"/>
        <end position="117"/>
    </location>
</feature>
<dbReference type="InterPro" id="IPR011701">
    <property type="entry name" value="MFS"/>
</dbReference>
<feature type="compositionally biased region" description="Basic and acidic residues" evidence="6">
    <location>
        <begin position="626"/>
        <end position="637"/>
    </location>
</feature>
<dbReference type="PROSITE" id="PS00217">
    <property type="entry name" value="SUGAR_TRANSPORT_2"/>
    <property type="match status" value="1"/>
</dbReference>
<evidence type="ECO:0000256" key="6">
    <source>
        <dbReference type="SAM" id="MobiDB-lite"/>
    </source>
</evidence>
<dbReference type="Pfam" id="PF00083">
    <property type="entry name" value="Sugar_tr"/>
    <property type="match status" value="1"/>
</dbReference>
<evidence type="ECO:0000256" key="2">
    <source>
        <dbReference type="ARBA" id="ARBA00022448"/>
    </source>
</evidence>
<dbReference type="EMBL" id="JAXOVC010000001">
    <property type="protein sequence ID" value="KAK4506503.1"/>
    <property type="molecule type" value="Genomic_DNA"/>
</dbReference>
<dbReference type="Pfam" id="PF07690">
    <property type="entry name" value="MFS_1"/>
    <property type="match status" value="1"/>
</dbReference>
<proteinExistence type="predicted"/>
<feature type="transmembrane region" description="Helical" evidence="7">
    <location>
        <begin position="162"/>
        <end position="186"/>
    </location>
</feature>
<dbReference type="PANTHER" id="PTHR23511">
    <property type="entry name" value="SYNAPTIC VESICLE GLYCOPROTEIN 2"/>
    <property type="match status" value="1"/>
</dbReference>
<feature type="transmembrane region" description="Helical" evidence="7">
    <location>
        <begin position="430"/>
        <end position="452"/>
    </location>
</feature>
<keyword evidence="10" id="KW-1185">Reference proteome</keyword>
<keyword evidence="2" id="KW-0813">Transport</keyword>
<evidence type="ECO:0000256" key="7">
    <source>
        <dbReference type="SAM" id="Phobius"/>
    </source>
</evidence>
<dbReference type="PROSITE" id="PS50850">
    <property type="entry name" value="MFS"/>
    <property type="match status" value="1"/>
</dbReference>
<accession>A0ABR0EZI6</accession>
<evidence type="ECO:0000256" key="1">
    <source>
        <dbReference type="ARBA" id="ARBA00004141"/>
    </source>
</evidence>
<dbReference type="Gene3D" id="1.20.1250.20">
    <property type="entry name" value="MFS general substrate transporter like domains"/>
    <property type="match status" value="2"/>
</dbReference>
<organism evidence="9 10">
    <name type="scientific">Zasmidium cellare</name>
    <name type="common">Wine cellar mold</name>
    <name type="synonym">Racodium cellare</name>
    <dbReference type="NCBI Taxonomy" id="395010"/>
    <lineage>
        <taxon>Eukaryota</taxon>
        <taxon>Fungi</taxon>
        <taxon>Dikarya</taxon>
        <taxon>Ascomycota</taxon>
        <taxon>Pezizomycotina</taxon>
        <taxon>Dothideomycetes</taxon>
        <taxon>Dothideomycetidae</taxon>
        <taxon>Mycosphaerellales</taxon>
        <taxon>Mycosphaerellaceae</taxon>
        <taxon>Zasmidium</taxon>
    </lineage>
</organism>
<feature type="transmembrane region" description="Helical" evidence="7">
    <location>
        <begin position="556"/>
        <end position="576"/>
    </location>
</feature>
<feature type="compositionally biased region" description="Pro residues" evidence="6">
    <location>
        <begin position="605"/>
        <end position="620"/>
    </location>
</feature>
<feature type="region of interest" description="Disordered" evidence="6">
    <location>
        <begin position="604"/>
        <end position="647"/>
    </location>
</feature>
<evidence type="ECO:0000259" key="8">
    <source>
        <dbReference type="PROSITE" id="PS50850"/>
    </source>
</evidence>